<organism evidence="1 2">
    <name type="scientific">Liquidambar formosana</name>
    <name type="common">Formosan gum</name>
    <dbReference type="NCBI Taxonomy" id="63359"/>
    <lineage>
        <taxon>Eukaryota</taxon>
        <taxon>Viridiplantae</taxon>
        <taxon>Streptophyta</taxon>
        <taxon>Embryophyta</taxon>
        <taxon>Tracheophyta</taxon>
        <taxon>Spermatophyta</taxon>
        <taxon>Magnoliopsida</taxon>
        <taxon>eudicotyledons</taxon>
        <taxon>Gunneridae</taxon>
        <taxon>Pentapetalae</taxon>
        <taxon>Saxifragales</taxon>
        <taxon>Altingiaceae</taxon>
        <taxon>Liquidambar</taxon>
    </lineage>
</organism>
<evidence type="ECO:0000313" key="1">
    <source>
        <dbReference type="EMBL" id="KAK9280311.1"/>
    </source>
</evidence>
<dbReference type="GO" id="GO:0006571">
    <property type="term" value="P:tyrosine biosynthetic process"/>
    <property type="evidence" value="ECO:0007669"/>
    <property type="project" value="InterPro"/>
</dbReference>
<dbReference type="InterPro" id="IPR045011">
    <property type="entry name" value="TYRAAT1/2"/>
</dbReference>
<accession>A0AAP0RLA7</accession>
<dbReference type="AlphaFoldDB" id="A0AAP0RLA7"/>
<name>A0AAP0RLA7_LIQFO</name>
<reference evidence="1 2" key="1">
    <citation type="journal article" date="2024" name="Plant J.">
        <title>Genome sequences and population genomics reveal climatic adaptation and genomic divergence between two closely related sweetgum species.</title>
        <authorList>
            <person name="Xu W.Q."/>
            <person name="Ren C.Q."/>
            <person name="Zhang X.Y."/>
            <person name="Comes H.P."/>
            <person name="Liu X.H."/>
            <person name="Li Y.G."/>
            <person name="Kettle C.J."/>
            <person name="Jalonen R."/>
            <person name="Gaisberger H."/>
            <person name="Ma Y.Z."/>
            <person name="Qiu Y.X."/>
        </authorList>
    </citation>
    <scope>NUCLEOTIDE SEQUENCE [LARGE SCALE GENOMIC DNA]</scope>
    <source>
        <strain evidence="1">Hangzhou</strain>
    </source>
</reference>
<dbReference type="Proteomes" id="UP001415857">
    <property type="component" value="Unassembled WGS sequence"/>
</dbReference>
<protein>
    <submittedName>
        <fullName evidence="1">Uncharacterized protein</fullName>
    </submittedName>
</protein>
<dbReference type="PANTHER" id="PTHR43207:SF1">
    <property type="entry name" value="OS06G0709000 PROTEIN"/>
    <property type="match status" value="1"/>
</dbReference>
<proteinExistence type="predicted"/>
<gene>
    <name evidence="1" type="ORF">L1049_013999</name>
</gene>
<evidence type="ECO:0000313" key="2">
    <source>
        <dbReference type="Proteomes" id="UP001415857"/>
    </source>
</evidence>
<dbReference type="PANTHER" id="PTHR43207">
    <property type="entry name" value="AROGENATE DEHYDROGENASE-RELATED"/>
    <property type="match status" value="1"/>
</dbReference>
<dbReference type="EMBL" id="JBBPBK010000008">
    <property type="protein sequence ID" value="KAK9280311.1"/>
    <property type="molecule type" value="Genomic_DNA"/>
</dbReference>
<keyword evidence="2" id="KW-1185">Reference proteome</keyword>
<dbReference type="GO" id="GO:0033730">
    <property type="term" value="F:arogenate dehydrogenase (NADP+) activity"/>
    <property type="evidence" value="ECO:0007669"/>
    <property type="project" value="InterPro"/>
</dbReference>
<comment type="caution">
    <text evidence="1">The sequence shown here is derived from an EMBL/GenBank/DDBJ whole genome shotgun (WGS) entry which is preliminary data.</text>
</comment>
<sequence>MLELLPEEFDVLFIHPMFGLEGEAHNGWENIPFFFEKVRVVSDCNSTDEFLHMFAQKGCRMVEISSTCAATAAVAEEERLANRCVECHG</sequence>